<reference evidence="2" key="1">
    <citation type="submission" date="2012-02" db="EMBL/GenBank/DDBJ databases">
        <title>Whole genome shotgun sequence of Gordonia otitidis NBRC 100426.</title>
        <authorList>
            <person name="Yoshida I."/>
            <person name="Hosoyama A."/>
            <person name="Tsuchikane K."/>
            <person name="Katsumata H."/>
            <person name="Yamazaki S."/>
            <person name="Fujita N."/>
        </authorList>
    </citation>
    <scope>NUCLEOTIDE SEQUENCE [LARGE SCALE GENOMIC DNA]</scope>
    <source>
        <strain evidence="2">NBRC 100426</strain>
    </source>
</reference>
<comment type="caution">
    <text evidence="2">The sequence shown here is derived from an EMBL/GenBank/DDBJ whole genome shotgun (WGS) entry which is preliminary data.</text>
</comment>
<keyword evidence="3" id="KW-1185">Reference proteome</keyword>
<protein>
    <submittedName>
        <fullName evidence="2">Uncharacterized protein</fullName>
    </submittedName>
</protein>
<gene>
    <name evidence="2" type="ORF">GOOTI_154_00020</name>
</gene>
<dbReference type="AlphaFoldDB" id="H5TPA7"/>
<sequence>MFSASAKPPTVTTKEIHMPPTPQRSTNGQRQTPAPQPPRRRRRQRFWNPRAHRWDWRWVY</sequence>
<organism evidence="2 3">
    <name type="scientific">Gordonia otitidis (strain DSM 44809 / CCUG 52243 / JCM 12355 / NBRC 100426 / IFM 10032)</name>
    <dbReference type="NCBI Taxonomy" id="1108044"/>
    <lineage>
        <taxon>Bacteria</taxon>
        <taxon>Bacillati</taxon>
        <taxon>Actinomycetota</taxon>
        <taxon>Actinomycetes</taxon>
        <taxon>Mycobacteriales</taxon>
        <taxon>Gordoniaceae</taxon>
        <taxon>Gordonia</taxon>
    </lineage>
</organism>
<dbReference type="STRING" id="1108044.GOOTI_154_00020"/>
<evidence type="ECO:0000313" key="2">
    <source>
        <dbReference type="EMBL" id="GAB35315.1"/>
    </source>
</evidence>
<dbReference type="EMBL" id="BAFB01000154">
    <property type="protein sequence ID" value="GAB35315.1"/>
    <property type="molecule type" value="Genomic_DNA"/>
</dbReference>
<feature type="region of interest" description="Disordered" evidence="1">
    <location>
        <begin position="1"/>
        <end position="46"/>
    </location>
</feature>
<dbReference type="Proteomes" id="UP000005038">
    <property type="component" value="Unassembled WGS sequence"/>
</dbReference>
<proteinExistence type="predicted"/>
<evidence type="ECO:0000313" key="3">
    <source>
        <dbReference type="Proteomes" id="UP000005038"/>
    </source>
</evidence>
<accession>H5TPA7</accession>
<evidence type="ECO:0000256" key="1">
    <source>
        <dbReference type="SAM" id="MobiDB-lite"/>
    </source>
</evidence>
<name>H5TPA7_GORO1</name>